<reference evidence="3 4" key="1">
    <citation type="submission" date="2024-11" db="EMBL/GenBank/DDBJ databases">
        <title>Using genomics to understand microbial adaptation to soil warming.</title>
        <authorList>
            <person name="Deangelis K.M. PhD."/>
        </authorList>
    </citation>
    <scope>NUCLEOTIDE SEQUENCE [LARGE SCALE GENOMIC DNA]</scope>
    <source>
        <strain evidence="3 4">GAS97</strain>
    </source>
</reference>
<name>A0ABW8MQF8_9BURK</name>
<feature type="chain" id="PRO_5046127722" description="Lipocalin-like domain-containing protein" evidence="1">
    <location>
        <begin position="26"/>
        <end position="174"/>
    </location>
</feature>
<evidence type="ECO:0000313" key="4">
    <source>
        <dbReference type="Proteomes" id="UP001620514"/>
    </source>
</evidence>
<keyword evidence="4" id="KW-1185">Reference proteome</keyword>
<evidence type="ECO:0000259" key="2">
    <source>
        <dbReference type="Pfam" id="PF13924"/>
    </source>
</evidence>
<protein>
    <recommendedName>
        <fullName evidence="2">Lipocalin-like domain-containing protein</fullName>
    </recommendedName>
</protein>
<feature type="domain" description="Lipocalin-like" evidence="2">
    <location>
        <begin position="40"/>
        <end position="157"/>
    </location>
</feature>
<evidence type="ECO:0000256" key="1">
    <source>
        <dbReference type="SAM" id="SignalP"/>
    </source>
</evidence>
<proteinExistence type="predicted"/>
<dbReference type="Proteomes" id="UP001620514">
    <property type="component" value="Unassembled WGS sequence"/>
</dbReference>
<dbReference type="Pfam" id="PF13924">
    <property type="entry name" value="Lipocalin_5"/>
    <property type="match status" value="1"/>
</dbReference>
<keyword evidence="1" id="KW-0732">Signal</keyword>
<accession>A0ABW8MQF8</accession>
<comment type="caution">
    <text evidence="3">The sequence shown here is derived from an EMBL/GenBank/DDBJ whole genome shotgun (WGS) entry which is preliminary data.</text>
</comment>
<feature type="signal peptide" evidence="1">
    <location>
        <begin position="1"/>
        <end position="25"/>
    </location>
</feature>
<dbReference type="EMBL" id="JBIYDN010000016">
    <property type="protein sequence ID" value="MFK4444910.1"/>
    <property type="molecule type" value="Genomic_DNA"/>
</dbReference>
<gene>
    <name evidence="3" type="ORF">ABH943_004932</name>
</gene>
<evidence type="ECO:0000313" key="3">
    <source>
        <dbReference type="EMBL" id="MFK4444910.1"/>
    </source>
</evidence>
<organism evidence="3 4">
    <name type="scientific">Caballeronia udeis</name>
    <dbReference type="NCBI Taxonomy" id="1232866"/>
    <lineage>
        <taxon>Bacteria</taxon>
        <taxon>Pseudomonadati</taxon>
        <taxon>Pseudomonadota</taxon>
        <taxon>Betaproteobacteria</taxon>
        <taxon>Burkholderiales</taxon>
        <taxon>Burkholderiaceae</taxon>
        <taxon>Caballeronia</taxon>
    </lineage>
</organism>
<dbReference type="InterPro" id="IPR024311">
    <property type="entry name" value="Lipocalin-like"/>
</dbReference>
<sequence length="174" mass="18797">MKENTTLRTTLIGALCLTGALLATAAKPADQTTGNNILAGTWSLVAADVIRPDGSRARDYGAAPSGSLMIDSQGRYSLQIFKAERPRFLSGNKLTGTPAEFEAAVLGSSTHFGTVSVDQAEKTITFSVQGASFPNWEGERQTRRYELKGDELSYRLAARPDGNVPISVWKRMSR</sequence>
<dbReference type="RefSeq" id="WP_404609976.1">
    <property type="nucleotide sequence ID" value="NZ_JBIYDN010000016.1"/>
</dbReference>